<dbReference type="AlphaFoldDB" id="A0A8A4TJC0"/>
<accession>A0A8A4TJC0</accession>
<evidence type="ECO:0000313" key="2">
    <source>
        <dbReference type="EMBL" id="QTD49693.1"/>
    </source>
</evidence>
<keyword evidence="3" id="KW-1185">Reference proteome</keyword>
<protein>
    <submittedName>
        <fullName evidence="2">Type III secretion system chaperone</fullName>
    </submittedName>
</protein>
<dbReference type="RefSeq" id="WP_237379325.1">
    <property type="nucleotide sequence ID" value="NZ_CP071793.1"/>
</dbReference>
<evidence type="ECO:0000313" key="3">
    <source>
        <dbReference type="Proteomes" id="UP000663929"/>
    </source>
</evidence>
<dbReference type="Pfam" id="PF05932">
    <property type="entry name" value="CesT"/>
    <property type="match status" value="1"/>
</dbReference>
<dbReference type="EMBL" id="CP071793">
    <property type="protein sequence ID" value="QTD49693.1"/>
    <property type="molecule type" value="Genomic_DNA"/>
</dbReference>
<dbReference type="Proteomes" id="UP000663929">
    <property type="component" value="Chromosome"/>
</dbReference>
<dbReference type="SUPFAM" id="SSF69635">
    <property type="entry name" value="Type III secretory system chaperone-like"/>
    <property type="match status" value="1"/>
</dbReference>
<feature type="region of interest" description="Disordered" evidence="1">
    <location>
        <begin position="126"/>
        <end position="156"/>
    </location>
</feature>
<name>A0A8A4TJC0_SULCO</name>
<reference evidence="2" key="1">
    <citation type="submission" date="2021-03" db="EMBL/GenBank/DDBJ databases">
        <title>Acanthopleuribacteraceae sp. M133.</title>
        <authorList>
            <person name="Wang G."/>
        </authorList>
    </citation>
    <scope>NUCLEOTIDE SEQUENCE</scope>
    <source>
        <strain evidence="2">M133</strain>
    </source>
</reference>
<dbReference type="CDD" id="cd16364">
    <property type="entry name" value="T3SC_I-like"/>
    <property type="match status" value="1"/>
</dbReference>
<organism evidence="2 3">
    <name type="scientific">Sulfidibacter corallicola</name>
    <dbReference type="NCBI Taxonomy" id="2818388"/>
    <lineage>
        <taxon>Bacteria</taxon>
        <taxon>Pseudomonadati</taxon>
        <taxon>Acidobacteriota</taxon>
        <taxon>Holophagae</taxon>
        <taxon>Acanthopleuribacterales</taxon>
        <taxon>Acanthopleuribacteraceae</taxon>
        <taxon>Sulfidibacter</taxon>
    </lineage>
</organism>
<dbReference type="KEGG" id="scor:J3U87_29265"/>
<dbReference type="Gene3D" id="3.30.1460.10">
    <property type="match status" value="1"/>
</dbReference>
<gene>
    <name evidence="2" type="ORF">J3U87_29265</name>
</gene>
<proteinExistence type="predicted"/>
<feature type="compositionally biased region" description="Acidic residues" evidence="1">
    <location>
        <begin position="130"/>
        <end position="140"/>
    </location>
</feature>
<dbReference type="InterPro" id="IPR010261">
    <property type="entry name" value="Tir_chaperone"/>
</dbReference>
<sequence>MAPSKAFLELLDDFAQTAGMETCPLDERGICSLVFDEKLIVNIGQAEARDEVWLFSPLGHTPDENRLAHFTAKWQRDPDREAHGMSLNFDQDGTGAVLSAGAPIVSLDGTRFGDWLETFLDTAETWQAELEGDGPQDDPQGETPERSDPPPFGLRA</sequence>
<evidence type="ECO:0000256" key="1">
    <source>
        <dbReference type="SAM" id="MobiDB-lite"/>
    </source>
</evidence>
<dbReference type="GO" id="GO:0030254">
    <property type="term" value="P:protein secretion by the type III secretion system"/>
    <property type="evidence" value="ECO:0007669"/>
    <property type="project" value="InterPro"/>
</dbReference>